<dbReference type="Proteomes" id="UP000026962">
    <property type="component" value="Chromosome 11"/>
</dbReference>
<evidence type="ECO:0000313" key="2">
    <source>
        <dbReference type="Proteomes" id="UP000026962"/>
    </source>
</evidence>
<organism evidence="1">
    <name type="scientific">Oryza punctata</name>
    <name type="common">Red rice</name>
    <dbReference type="NCBI Taxonomy" id="4537"/>
    <lineage>
        <taxon>Eukaryota</taxon>
        <taxon>Viridiplantae</taxon>
        <taxon>Streptophyta</taxon>
        <taxon>Embryophyta</taxon>
        <taxon>Tracheophyta</taxon>
        <taxon>Spermatophyta</taxon>
        <taxon>Magnoliopsida</taxon>
        <taxon>Liliopsida</taxon>
        <taxon>Poales</taxon>
        <taxon>Poaceae</taxon>
        <taxon>BOP clade</taxon>
        <taxon>Oryzoideae</taxon>
        <taxon>Oryzeae</taxon>
        <taxon>Oryzinae</taxon>
        <taxon>Oryza</taxon>
    </lineage>
</organism>
<dbReference type="Gramene" id="OPUNC11G12120.1">
    <property type="protein sequence ID" value="OPUNC11G12120.1"/>
    <property type="gene ID" value="OPUNC11G12120"/>
</dbReference>
<reference evidence="1" key="1">
    <citation type="submission" date="2015-04" db="UniProtKB">
        <authorList>
            <consortium name="EnsemblPlants"/>
        </authorList>
    </citation>
    <scope>IDENTIFICATION</scope>
</reference>
<dbReference type="InterPro" id="IPR027417">
    <property type="entry name" value="P-loop_NTPase"/>
</dbReference>
<evidence type="ECO:0008006" key="3">
    <source>
        <dbReference type="Google" id="ProtNLM"/>
    </source>
</evidence>
<proteinExistence type="predicted"/>
<dbReference type="HOGENOM" id="CLU_2853680_0_0_1"/>
<dbReference type="AlphaFoldDB" id="A0A0E0MFP0"/>
<keyword evidence="2" id="KW-1185">Reference proteome</keyword>
<dbReference type="Gene3D" id="3.40.50.300">
    <property type="entry name" value="P-loop containing nucleotide triphosphate hydrolases"/>
    <property type="match status" value="1"/>
</dbReference>
<name>A0A0E0MFP0_ORYPU</name>
<reference evidence="1" key="2">
    <citation type="submission" date="2018-05" db="EMBL/GenBank/DDBJ databases">
        <title>OpunRS2 (Oryza punctata Reference Sequence Version 2).</title>
        <authorList>
            <person name="Zhang J."/>
            <person name="Kudrna D."/>
            <person name="Lee S."/>
            <person name="Talag J."/>
            <person name="Welchert J."/>
            <person name="Wing R.A."/>
        </authorList>
    </citation>
    <scope>NUCLEOTIDE SEQUENCE [LARGE SCALE GENOMIC DNA]</scope>
</reference>
<sequence length="65" mass="7180">MASPGEVSGVVGITELISARDMMRVRYGDFWLPEMFLPGLDAVHARFEPRPSDVFLASFHKAGTI</sequence>
<accession>A0A0E0MFP0</accession>
<evidence type="ECO:0000313" key="1">
    <source>
        <dbReference type="EnsemblPlants" id="OPUNC11G12120.1"/>
    </source>
</evidence>
<dbReference type="SUPFAM" id="SSF52540">
    <property type="entry name" value="P-loop containing nucleoside triphosphate hydrolases"/>
    <property type="match status" value="1"/>
</dbReference>
<dbReference type="EnsemblPlants" id="OPUNC11G12120.1">
    <property type="protein sequence ID" value="OPUNC11G12120.1"/>
    <property type="gene ID" value="OPUNC11G12120"/>
</dbReference>
<protein>
    <recommendedName>
        <fullName evidence="3">Sulfotransferase</fullName>
    </recommendedName>
</protein>